<dbReference type="PANTHER" id="PTHR23508:SF10">
    <property type="entry name" value="CARBOXYLIC ACID TRANSPORTER PROTEIN HOMOLOG"/>
    <property type="match status" value="1"/>
</dbReference>
<evidence type="ECO:0000313" key="10">
    <source>
        <dbReference type="Proteomes" id="UP001056384"/>
    </source>
</evidence>
<evidence type="ECO:0000256" key="1">
    <source>
        <dbReference type="ARBA" id="ARBA00004141"/>
    </source>
</evidence>
<evidence type="ECO:0000256" key="7">
    <source>
        <dbReference type="SAM" id="MobiDB-lite"/>
    </source>
</evidence>
<dbReference type="GO" id="GO:0005886">
    <property type="term" value="C:plasma membrane"/>
    <property type="evidence" value="ECO:0007669"/>
    <property type="project" value="TreeGrafter"/>
</dbReference>
<proteinExistence type="inferred from homology"/>
<gene>
    <name evidence="9" type="ORF">Slin15195_G009560</name>
</gene>
<dbReference type="InterPro" id="IPR005828">
    <property type="entry name" value="MFS_sugar_transport-like"/>
</dbReference>
<name>A0A9Q9AKA5_9PEZI</name>
<feature type="transmembrane region" description="Helical" evidence="8">
    <location>
        <begin position="332"/>
        <end position="354"/>
    </location>
</feature>
<dbReference type="EMBL" id="CP099418">
    <property type="protein sequence ID" value="USW47637.1"/>
    <property type="molecule type" value="Genomic_DNA"/>
</dbReference>
<evidence type="ECO:0000256" key="4">
    <source>
        <dbReference type="ARBA" id="ARBA00022692"/>
    </source>
</evidence>
<dbReference type="FunFam" id="1.20.1250.20:FF:000140">
    <property type="entry name" value="Putative MFS phospholipid transporter"/>
    <property type="match status" value="1"/>
</dbReference>
<accession>A0A9Q9AKA5</accession>
<keyword evidence="5 8" id="KW-1133">Transmembrane helix</keyword>
<dbReference type="PANTHER" id="PTHR23508">
    <property type="entry name" value="CARBOXYLIC ACID TRANSPORTER PROTEIN HOMOLOG"/>
    <property type="match status" value="1"/>
</dbReference>
<feature type="transmembrane region" description="Helical" evidence="8">
    <location>
        <begin position="180"/>
        <end position="207"/>
    </location>
</feature>
<feature type="transmembrane region" description="Helical" evidence="8">
    <location>
        <begin position="398"/>
        <end position="417"/>
    </location>
</feature>
<evidence type="ECO:0000256" key="5">
    <source>
        <dbReference type="ARBA" id="ARBA00022989"/>
    </source>
</evidence>
<keyword evidence="4 8" id="KW-0812">Transmembrane</keyword>
<feature type="transmembrane region" description="Helical" evidence="8">
    <location>
        <begin position="254"/>
        <end position="278"/>
    </location>
</feature>
<dbReference type="Proteomes" id="UP001056384">
    <property type="component" value="Chromosome 1"/>
</dbReference>
<evidence type="ECO:0000256" key="3">
    <source>
        <dbReference type="ARBA" id="ARBA00022448"/>
    </source>
</evidence>
<feature type="transmembrane region" description="Helical" evidence="8">
    <location>
        <begin position="360"/>
        <end position="377"/>
    </location>
</feature>
<dbReference type="SUPFAM" id="SSF103473">
    <property type="entry name" value="MFS general substrate transporter"/>
    <property type="match status" value="1"/>
</dbReference>
<keyword evidence="3" id="KW-0813">Transport</keyword>
<feature type="transmembrane region" description="Helical" evidence="8">
    <location>
        <begin position="110"/>
        <end position="130"/>
    </location>
</feature>
<feature type="region of interest" description="Disordered" evidence="7">
    <location>
        <begin position="1"/>
        <end position="29"/>
    </location>
</feature>
<sequence>MAHKSEPSESIAQHSSSSQENNVADLSPLAPPEKTRWERSWPTIACGAGLFSDGYLQSVIGPVNTCLKTIYGNRYAASNAAQNVTSIAFAGTVLGQLVFGYTSDHYSRKWSLLVSTIILFVFAALGAGSYGAGGTLGGLIAALTAYRFLLGIGIGGEYPAGSVGCAESTGELKEGHRNRWFCLFTNTQIDFGFVVGSLVPMVITRIAPTKLGLVWRLSLALGVIPPLSLMYLRFKMKEPESFAREGFTNVKTPYWLALKFYGPRLCLVAGVWFCYDFLTYPFSIYSSAWIDVIQPDAALWQTFGWAALVNFFYLPGAIFGSFTSDWMGPRRALMTFVIAQGIVGFLMSGLYEYLKMPKNIAGFVVVYGIFLALGEMGPGDNIGLIASKTCATGIRGQYYAIAAATGKIGGFIGQYIFPYVQNAGGGADTIKGGQYPFFVASSLCFLSAFLVWCLPTIKQDTIEKEDIKFREYLEAHGFDTTKMGDQKWQRTQSVASVHAEKSDSNSQ</sequence>
<keyword evidence="6 8" id="KW-0472">Membrane</keyword>
<dbReference type="AlphaFoldDB" id="A0A9Q9AKA5"/>
<comment type="subcellular location">
    <subcellularLocation>
        <location evidence="1">Membrane</location>
        <topology evidence="1">Multi-pass membrane protein</topology>
    </subcellularLocation>
</comment>
<comment type="similarity">
    <text evidence="2">Belongs to the major facilitator superfamily. Sugar transporter (TC 2.A.1.1) family.</text>
</comment>
<keyword evidence="10" id="KW-1185">Reference proteome</keyword>
<evidence type="ECO:0000256" key="6">
    <source>
        <dbReference type="ARBA" id="ARBA00023136"/>
    </source>
</evidence>
<dbReference type="OrthoDB" id="2261376at2759"/>
<evidence type="ECO:0000256" key="8">
    <source>
        <dbReference type="SAM" id="Phobius"/>
    </source>
</evidence>
<dbReference type="InterPro" id="IPR036259">
    <property type="entry name" value="MFS_trans_sf"/>
</dbReference>
<dbReference type="GO" id="GO:0046943">
    <property type="term" value="F:carboxylic acid transmembrane transporter activity"/>
    <property type="evidence" value="ECO:0007669"/>
    <property type="project" value="TreeGrafter"/>
</dbReference>
<dbReference type="Gene3D" id="1.20.1250.20">
    <property type="entry name" value="MFS general substrate transporter like domains"/>
    <property type="match status" value="1"/>
</dbReference>
<protein>
    <submittedName>
        <fullName evidence="9">Major facilitator, sugar transporter, major facilitator superfamily</fullName>
    </submittedName>
</protein>
<feature type="transmembrane region" description="Helical" evidence="8">
    <location>
        <begin position="437"/>
        <end position="454"/>
    </location>
</feature>
<reference evidence="9" key="1">
    <citation type="submission" date="2022-06" db="EMBL/GenBank/DDBJ databases">
        <title>Complete genome sequences of two strains of the flax pathogen Septoria linicola.</title>
        <authorList>
            <person name="Lapalu N."/>
            <person name="Simon A."/>
            <person name="Demenou B."/>
            <person name="Paumier D."/>
            <person name="Guillot M.-P."/>
            <person name="Gout L."/>
            <person name="Valade R."/>
        </authorList>
    </citation>
    <scope>NUCLEOTIDE SEQUENCE</scope>
    <source>
        <strain evidence="9">SE15195</strain>
    </source>
</reference>
<organism evidence="9 10">
    <name type="scientific">Septoria linicola</name>
    <dbReference type="NCBI Taxonomy" id="215465"/>
    <lineage>
        <taxon>Eukaryota</taxon>
        <taxon>Fungi</taxon>
        <taxon>Dikarya</taxon>
        <taxon>Ascomycota</taxon>
        <taxon>Pezizomycotina</taxon>
        <taxon>Dothideomycetes</taxon>
        <taxon>Dothideomycetidae</taxon>
        <taxon>Mycosphaerellales</taxon>
        <taxon>Mycosphaerellaceae</taxon>
        <taxon>Septoria</taxon>
    </lineage>
</organism>
<dbReference type="Pfam" id="PF00083">
    <property type="entry name" value="Sugar_tr"/>
    <property type="match status" value="2"/>
</dbReference>
<feature type="transmembrane region" description="Helical" evidence="8">
    <location>
        <begin position="298"/>
        <end position="320"/>
    </location>
</feature>
<feature type="compositionally biased region" description="Low complexity" evidence="7">
    <location>
        <begin position="8"/>
        <end position="20"/>
    </location>
</feature>
<feature type="transmembrane region" description="Helical" evidence="8">
    <location>
        <begin position="213"/>
        <end position="234"/>
    </location>
</feature>
<keyword evidence="9" id="KW-0762">Sugar transport</keyword>
<evidence type="ECO:0000256" key="2">
    <source>
        <dbReference type="ARBA" id="ARBA00010992"/>
    </source>
</evidence>
<evidence type="ECO:0000313" key="9">
    <source>
        <dbReference type="EMBL" id="USW47637.1"/>
    </source>
</evidence>